<keyword evidence="1" id="KW-0732">Signal</keyword>
<keyword evidence="3" id="KW-1185">Reference proteome</keyword>
<comment type="caution">
    <text evidence="2">The sequence shown here is derived from an EMBL/GenBank/DDBJ whole genome shotgun (WGS) entry which is preliminary data.</text>
</comment>
<sequence>MNKTLIAATVMSVVAVSTSAAILVGTADAAVSKVSTASAQPASTGVEAASVEYMKRTVLSPDGKIVNVQEDWQDTKASRYKGVLTTPSGDDPDNLITTVEIMNGKQGVSYRKDSDGKIIEGAKHTHPQASKPISIFAIEKERYTRQEWKNQEKVTENGVTYTKLTKTYTSVGTKYKENIFLNQSGLPVKGTIFTIKGGKSTLLFKVNYQYDKLKADNALFDVDSVKLPEK</sequence>
<dbReference type="EMBL" id="JACVVD010000023">
    <property type="protein sequence ID" value="MBD0384678.1"/>
    <property type="molecule type" value="Genomic_DNA"/>
</dbReference>
<accession>A0A926KWP6</accession>
<proteinExistence type="predicted"/>
<organism evidence="2 3">
    <name type="scientific">Paenibacillus sedimenti</name>
    <dbReference type="NCBI Taxonomy" id="2770274"/>
    <lineage>
        <taxon>Bacteria</taxon>
        <taxon>Bacillati</taxon>
        <taxon>Bacillota</taxon>
        <taxon>Bacilli</taxon>
        <taxon>Bacillales</taxon>
        <taxon>Paenibacillaceae</taxon>
        <taxon>Paenibacillus</taxon>
    </lineage>
</organism>
<feature type="chain" id="PRO_5037402989" evidence="1">
    <location>
        <begin position="30"/>
        <end position="230"/>
    </location>
</feature>
<reference evidence="2" key="1">
    <citation type="submission" date="2020-09" db="EMBL/GenBank/DDBJ databases">
        <title>Draft Genome Sequence of Paenibacillus sp. WST5.</title>
        <authorList>
            <person name="Bao Z."/>
        </authorList>
    </citation>
    <scope>NUCLEOTIDE SEQUENCE</scope>
    <source>
        <strain evidence="2">WST5</strain>
    </source>
</reference>
<evidence type="ECO:0000313" key="3">
    <source>
        <dbReference type="Proteomes" id="UP000650466"/>
    </source>
</evidence>
<dbReference type="RefSeq" id="WP_188178437.1">
    <property type="nucleotide sequence ID" value="NZ_JACVVD010000023.1"/>
</dbReference>
<dbReference type="Proteomes" id="UP000650466">
    <property type="component" value="Unassembled WGS sequence"/>
</dbReference>
<evidence type="ECO:0000313" key="2">
    <source>
        <dbReference type="EMBL" id="MBD0384678.1"/>
    </source>
</evidence>
<protein>
    <submittedName>
        <fullName evidence="2">Uncharacterized protein</fullName>
    </submittedName>
</protein>
<dbReference type="AlphaFoldDB" id="A0A926KWP6"/>
<feature type="signal peptide" evidence="1">
    <location>
        <begin position="1"/>
        <end position="29"/>
    </location>
</feature>
<name>A0A926KWP6_9BACL</name>
<gene>
    <name evidence="2" type="ORF">ICC18_32070</name>
</gene>
<evidence type="ECO:0000256" key="1">
    <source>
        <dbReference type="SAM" id="SignalP"/>
    </source>
</evidence>